<dbReference type="RefSeq" id="WP_110141124.1">
    <property type="nucleotide sequence ID" value="NZ_QHJG01000001.1"/>
</dbReference>
<evidence type="ECO:0000313" key="3">
    <source>
        <dbReference type="EMBL" id="RUR25859.1"/>
    </source>
</evidence>
<keyword evidence="1" id="KW-1133">Transmembrane helix</keyword>
<feature type="transmembrane region" description="Helical" evidence="1">
    <location>
        <begin position="425"/>
        <end position="446"/>
    </location>
</feature>
<keyword evidence="1" id="KW-0812">Transmembrane</keyword>
<dbReference type="AlphaFoldDB" id="A0A317U6Q8"/>
<gene>
    <name evidence="2" type="ORF">DGG96_00845</name>
    <name evidence="3" type="ORF">ELY20_01545</name>
</gene>
<reference evidence="3 5" key="2">
    <citation type="submission" date="2018-12" db="EMBL/GenBank/DDBJ databases">
        <title>Legionella sp,whole genome shotgun sequence.</title>
        <authorList>
            <person name="Wu H."/>
        </authorList>
    </citation>
    <scope>NUCLEOTIDE SEQUENCE [LARGE SCALE GENOMIC DNA]</scope>
    <source>
        <strain evidence="5">km489</strain>
        <strain evidence="3">Km489</strain>
    </source>
</reference>
<dbReference type="Gene3D" id="3.40.50.11550">
    <property type="match status" value="1"/>
</dbReference>
<evidence type="ECO:0000313" key="4">
    <source>
        <dbReference type="Proteomes" id="UP000247152"/>
    </source>
</evidence>
<comment type="caution">
    <text evidence="2">The sequence shown here is derived from an EMBL/GenBank/DDBJ whole genome shotgun (WGS) entry which is preliminary data.</text>
</comment>
<keyword evidence="1" id="KW-0472">Membrane</keyword>
<dbReference type="EMBL" id="QHJG01000001">
    <property type="protein sequence ID" value="PWY57674.1"/>
    <property type="molecule type" value="Genomic_DNA"/>
</dbReference>
<proteinExistence type="predicted"/>
<evidence type="ECO:0000313" key="5">
    <source>
        <dbReference type="Proteomes" id="UP000287374"/>
    </source>
</evidence>
<dbReference type="SUPFAM" id="SSF159501">
    <property type="entry name" value="EreA/ChaN-like"/>
    <property type="match status" value="1"/>
</dbReference>
<evidence type="ECO:0000256" key="1">
    <source>
        <dbReference type="SAM" id="Phobius"/>
    </source>
</evidence>
<dbReference type="EMBL" id="RZGX01000002">
    <property type="protein sequence ID" value="RUR25859.1"/>
    <property type="molecule type" value="Genomic_DNA"/>
</dbReference>
<organism evidence="2 4">
    <name type="scientific">Legionella qingyii</name>
    <dbReference type="NCBI Taxonomy" id="2184757"/>
    <lineage>
        <taxon>Bacteria</taxon>
        <taxon>Pseudomonadati</taxon>
        <taxon>Pseudomonadota</taxon>
        <taxon>Gammaproteobacteria</taxon>
        <taxon>Legionellales</taxon>
        <taxon>Legionellaceae</taxon>
        <taxon>Legionella</taxon>
    </lineage>
</organism>
<reference evidence="2 4" key="1">
    <citation type="submission" date="2018-05" db="EMBL/GenBank/DDBJ databases">
        <title>Legionella qingyii sp.nov., whole genome shotgun sequence.</title>
        <authorList>
            <person name="Wu H."/>
            <person name="Zhu Q."/>
            <person name="Hu C."/>
        </authorList>
    </citation>
    <scope>NUCLEOTIDE SEQUENCE [LARGE SCALE GENOMIC DNA]</scope>
    <source>
        <strain evidence="2 4">HEB18</strain>
    </source>
</reference>
<sequence>MYQPYEYVVPSSDQTKDNKYKKFVRNITGNPKNGAPGPFDEKLNAFYSASESKSSIPFGTLPDLLKTNFIVGEDHTDNAPKNFLIQNMHKLKEAGYTTLFLEHLYYDDQQELDDYDPDSSWNAKKQQKMETRISRLDICFKHCNAHDLYCLCNKCSYSTKNSYLELVKAAKHCGIRVVGIDTEYTYSEQYSRVHMEYVGAPTARTKDTFRLKSMNYTASEIIENETKEHPGKWFALIGVNHCSSSEGVIAVPQLTGAATVIVRSKENRYKAKVEFNGVESFQEPISFDEKEKRTVSIPYAVRIEAPVNRSTPVIQGTVGKAKYLQTQSNFSQGKRNSEEEKEQFIKELPRRCETQIKRLNSLAKICNNPDAMEKKRVLEEAQKILNDEELSISHRLSEFRTIINDNRAILTKPHSTIPKDIMKGLLVFVASILFVVPGILFGIRFFSPHRLTTTEEQIVKPLDELMP</sequence>
<name>A0A317U6Q8_9GAMM</name>
<evidence type="ECO:0000313" key="2">
    <source>
        <dbReference type="EMBL" id="PWY57674.1"/>
    </source>
</evidence>
<dbReference type="CDD" id="cd14729">
    <property type="entry name" value="RtxA-like"/>
    <property type="match status" value="1"/>
</dbReference>
<dbReference type="OrthoDB" id="5653831at2"/>
<evidence type="ECO:0008006" key="6">
    <source>
        <dbReference type="Google" id="ProtNLM"/>
    </source>
</evidence>
<dbReference type="Proteomes" id="UP000247152">
    <property type="component" value="Unassembled WGS sequence"/>
</dbReference>
<protein>
    <recommendedName>
        <fullName evidence="6">Haem-binding uptake Tiki superfamily ChaN domain-containing protein</fullName>
    </recommendedName>
</protein>
<dbReference type="Proteomes" id="UP000287374">
    <property type="component" value="Unassembled WGS sequence"/>
</dbReference>
<accession>A0A317U6Q8</accession>
<keyword evidence="5" id="KW-1185">Reference proteome</keyword>